<evidence type="ECO:0000313" key="1">
    <source>
        <dbReference type="EMBL" id="RIA79158.1"/>
    </source>
</evidence>
<comment type="caution">
    <text evidence="1">The sequence shown here is derived from an EMBL/GenBank/DDBJ whole genome shotgun (WGS) entry which is preliminary data.</text>
</comment>
<proteinExistence type="predicted"/>
<reference evidence="1 2" key="1">
    <citation type="submission" date="2018-06" db="EMBL/GenBank/DDBJ databases">
        <title>Comparative genomics reveals the genomic features of Rhizophagus irregularis, R. cerebriforme, R. diaphanum and Gigaspora rosea, and their symbiotic lifestyle signature.</title>
        <authorList>
            <person name="Morin E."/>
            <person name="San Clemente H."/>
            <person name="Chen E.C.H."/>
            <person name="De La Providencia I."/>
            <person name="Hainaut M."/>
            <person name="Kuo A."/>
            <person name="Kohler A."/>
            <person name="Murat C."/>
            <person name="Tang N."/>
            <person name="Roy S."/>
            <person name="Loubradou J."/>
            <person name="Henrissat B."/>
            <person name="Grigoriev I.V."/>
            <person name="Corradi N."/>
            <person name="Roux C."/>
            <person name="Martin F.M."/>
        </authorList>
    </citation>
    <scope>NUCLEOTIDE SEQUENCE [LARGE SCALE GENOMIC DNA]</scope>
    <source>
        <strain evidence="1 2">DAOM 227022</strain>
    </source>
</reference>
<gene>
    <name evidence="1" type="ORF">C1645_841393</name>
</gene>
<sequence length="255" mass="30136">MSTIHLKISGDGRNMGQKVKHVMITIALLDDSTKLFESNYHYTTVLFSETKNYSTLKIATSSLIEELQELSNIEMIINNTCWKFELFFSSDWNKSMNILNENPTAYSGHKLPPLFNMILLENHIPDKLHIMLRITDRLWELFEFWKICDTNNWDYTFLMGDDKFHEKKTDPQYFHSKAKVWYELFLKKTEVDSETNVILVQEFYCSSDVTPYIHVLISHVWEFMLKHQRWGLNAFSCSAVEKKIMTMSVIFLKNS</sequence>
<evidence type="ECO:0000313" key="2">
    <source>
        <dbReference type="Proteomes" id="UP000265703"/>
    </source>
</evidence>
<dbReference type="AlphaFoldDB" id="A0A397RZN2"/>
<dbReference type="EMBL" id="QKYT01001506">
    <property type="protein sequence ID" value="RIA79158.1"/>
    <property type="molecule type" value="Genomic_DNA"/>
</dbReference>
<organism evidence="1 2">
    <name type="scientific">Glomus cerebriforme</name>
    <dbReference type="NCBI Taxonomy" id="658196"/>
    <lineage>
        <taxon>Eukaryota</taxon>
        <taxon>Fungi</taxon>
        <taxon>Fungi incertae sedis</taxon>
        <taxon>Mucoromycota</taxon>
        <taxon>Glomeromycotina</taxon>
        <taxon>Glomeromycetes</taxon>
        <taxon>Glomerales</taxon>
        <taxon>Glomeraceae</taxon>
        <taxon>Glomus</taxon>
    </lineage>
</organism>
<dbReference type="Proteomes" id="UP000265703">
    <property type="component" value="Unassembled WGS sequence"/>
</dbReference>
<dbReference type="OrthoDB" id="2389739at2759"/>
<keyword evidence="2" id="KW-1185">Reference proteome</keyword>
<accession>A0A397RZN2</accession>
<protein>
    <submittedName>
        <fullName evidence="1">Uncharacterized protein</fullName>
    </submittedName>
</protein>
<name>A0A397RZN2_9GLOM</name>